<dbReference type="InterPro" id="IPR023214">
    <property type="entry name" value="HAD_sf"/>
</dbReference>
<dbReference type="AlphaFoldDB" id="A0AAE6TME2"/>
<dbReference type="Gene3D" id="3.30.1240.10">
    <property type="match status" value="1"/>
</dbReference>
<dbReference type="GO" id="GO:0050308">
    <property type="term" value="F:sugar-phosphatase activity"/>
    <property type="evidence" value="ECO:0007669"/>
    <property type="project" value="UniProtKB-EC"/>
</dbReference>
<dbReference type="PANTHER" id="PTHR10000">
    <property type="entry name" value="PHOSPHOSERINE PHOSPHATASE"/>
    <property type="match status" value="1"/>
</dbReference>
<keyword evidence="1" id="KW-0378">Hydrolase</keyword>
<dbReference type="GO" id="GO:0005829">
    <property type="term" value="C:cytosol"/>
    <property type="evidence" value="ECO:0007669"/>
    <property type="project" value="TreeGrafter"/>
</dbReference>
<dbReference type="EC" id="3.1.3.23" evidence="1"/>
<dbReference type="InterPro" id="IPR036412">
    <property type="entry name" value="HAD-like_sf"/>
</dbReference>
<dbReference type="EMBL" id="MIGA01000055">
    <property type="protein sequence ID" value="OSY38834.1"/>
    <property type="molecule type" value="Genomic_DNA"/>
</dbReference>
<dbReference type="Pfam" id="PF08282">
    <property type="entry name" value="Hydrolase_3"/>
    <property type="match status" value="2"/>
</dbReference>
<dbReference type="SUPFAM" id="SSF56784">
    <property type="entry name" value="HAD-like"/>
    <property type="match status" value="1"/>
</dbReference>
<keyword evidence="3" id="KW-1185">Reference proteome</keyword>
<sequence length="277" mass="29088">MTAPDRVRLICTDFDGTLLNTAGTVGPVTRSALAVAADHGLPVAGVTGRPLRDALAVARDHGLGGLVVCSNGAVTAEVDSGRVVMCRGFAGPEVGPVLGRLRARLPGVVLGVDSLRGLFLEPDFAALVPDCWPHQQVPDAFASLARDDQVVKILAVHPTVPGPALAEPLTRPEDGLKTTCSTPYFLEISPRDVDKGVSLRWLARYYGTRITATAAIGDMPNDLPMLHTAGLAAAVANAHRDVRRAADLIVPSNDEEGVADLIMMVCHAGQEAPYADR</sequence>
<dbReference type="GeneID" id="90924374"/>
<protein>
    <submittedName>
        <fullName evidence="2">HAD family phosphatase</fullName>
    </submittedName>
    <submittedName>
        <fullName evidence="1">Sugar phosphatase YidA</fullName>
        <ecNumber evidence="1">3.1.3.23</ecNumber>
    </submittedName>
</protein>
<dbReference type="PROSITE" id="PS01228">
    <property type="entry name" value="COF_1"/>
    <property type="match status" value="1"/>
</dbReference>
<dbReference type="KEGG" id="spla:CP981_13820"/>
<accession>A0AAE6TME2</accession>
<dbReference type="Gene3D" id="3.40.50.1000">
    <property type="entry name" value="HAD superfamily/HAD-like"/>
    <property type="match status" value="1"/>
</dbReference>
<reference evidence="1 3" key="1">
    <citation type="submission" date="2016-09" db="EMBL/GenBank/DDBJ databases">
        <title>Streptomyces platensis DSM40041, a candidate organism with high potential of specific P450 cytochromes.</title>
        <authorList>
            <person name="Grumaz C."/>
            <person name="Vainshtein Y."/>
            <person name="Kirstahler P."/>
            <person name="Sohn K."/>
        </authorList>
    </citation>
    <scope>NUCLEOTIDE SEQUENCE [LARGE SCALE GENOMIC DNA]</scope>
    <source>
        <strain evidence="1 3">DSM 40041</strain>
    </source>
</reference>
<evidence type="ECO:0000313" key="4">
    <source>
        <dbReference type="Proteomes" id="UP000325458"/>
    </source>
</evidence>
<reference evidence="2 4" key="2">
    <citation type="submission" date="2017-09" db="EMBL/GenBank/DDBJ databases">
        <authorList>
            <person name="Lee N."/>
            <person name="Cho B.-K."/>
        </authorList>
    </citation>
    <scope>NUCLEOTIDE SEQUENCE [LARGE SCALE GENOMIC DNA]</scope>
    <source>
        <strain evidence="2 4">ATCC 23948</strain>
    </source>
</reference>
<evidence type="ECO:0000313" key="1">
    <source>
        <dbReference type="EMBL" id="OSY38834.1"/>
    </source>
</evidence>
<dbReference type="EMBL" id="CP023691">
    <property type="protein sequence ID" value="QEV52592.1"/>
    <property type="molecule type" value="Genomic_DNA"/>
</dbReference>
<dbReference type="RefSeq" id="WP_085927471.1">
    <property type="nucleotide sequence ID" value="NZ_BAABSS010000050.1"/>
</dbReference>
<evidence type="ECO:0000313" key="3">
    <source>
        <dbReference type="Proteomes" id="UP000194225"/>
    </source>
</evidence>
<dbReference type="Proteomes" id="UP000325458">
    <property type="component" value="Chromosome"/>
</dbReference>
<organism evidence="2 4">
    <name type="scientific">Streptomyces platensis</name>
    <dbReference type="NCBI Taxonomy" id="58346"/>
    <lineage>
        <taxon>Bacteria</taxon>
        <taxon>Bacillati</taxon>
        <taxon>Actinomycetota</taxon>
        <taxon>Actinomycetes</taxon>
        <taxon>Kitasatosporales</taxon>
        <taxon>Streptomycetaceae</taxon>
        <taxon>Streptomyces</taxon>
    </lineage>
</organism>
<evidence type="ECO:0000313" key="2">
    <source>
        <dbReference type="EMBL" id="QEV52592.1"/>
    </source>
</evidence>
<dbReference type="GO" id="GO:0000287">
    <property type="term" value="F:magnesium ion binding"/>
    <property type="evidence" value="ECO:0007669"/>
    <property type="project" value="TreeGrafter"/>
</dbReference>
<name>A0AAE6TME2_STRPT</name>
<proteinExistence type="predicted"/>
<dbReference type="PANTHER" id="PTHR10000:SF8">
    <property type="entry name" value="HAD SUPERFAMILY HYDROLASE-LIKE, TYPE 3"/>
    <property type="match status" value="1"/>
</dbReference>
<gene>
    <name evidence="1" type="primary">yidA_3</name>
    <name evidence="1" type="ORF">BG653_05940</name>
    <name evidence="2" type="ORF">CP981_13820</name>
</gene>
<dbReference type="Proteomes" id="UP000194225">
    <property type="component" value="Unassembled WGS sequence"/>
</dbReference>